<dbReference type="RefSeq" id="XP_022395250.1">
    <property type="nucleotide sequence ID" value="XM_022548010.1"/>
</dbReference>
<dbReference type="GeneID" id="34464271"/>
<proteinExistence type="predicted"/>
<feature type="region of interest" description="Disordered" evidence="1">
    <location>
        <begin position="73"/>
        <end position="97"/>
    </location>
</feature>
<reference evidence="3" key="1">
    <citation type="journal article" date="2017" name="Genome Biol.">
        <title>Comparative genomics reveals high biological diversity and specific adaptations in the industrially and medically important fungal genus Aspergillus.</title>
        <authorList>
            <person name="de Vries R.P."/>
            <person name="Riley R."/>
            <person name="Wiebenga A."/>
            <person name="Aguilar-Osorio G."/>
            <person name="Amillis S."/>
            <person name="Uchima C.A."/>
            <person name="Anderluh G."/>
            <person name="Asadollahi M."/>
            <person name="Askin M."/>
            <person name="Barry K."/>
            <person name="Battaglia E."/>
            <person name="Bayram O."/>
            <person name="Benocci T."/>
            <person name="Braus-Stromeyer S.A."/>
            <person name="Caldana C."/>
            <person name="Canovas D."/>
            <person name="Cerqueira G.C."/>
            <person name="Chen F."/>
            <person name="Chen W."/>
            <person name="Choi C."/>
            <person name="Clum A."/>
            <person name="Dos Santos R.A."/>
            <person name="Damasio A.R."/>
            <person name="Diallinas G."/>
            <person name="Emri T."/>
            <person name="Fekete E."/>
            <person name="Flipphi M."/>
            <person name="Freyberg S."/>
            <person name="Gallo A."/>
            <person name="Gournas C."/>
            <person name="Habgood R."/>
            <person name="Hainaut M."/>
            <person name="Harispe M.L."/>
            <person name="Henrissat B."/>
            <person name="Hilden K.S."/>
            <person name="Hope R."/>
            <person name="Hossain A."/>
            <person name="Karabika E."/>
            <person name="Karaffa L."/>
            <person name="Karanyi Z."/>
            <person name="Krasevec N."/>
            <person name="Kuo A."/>
            <person name="Kusch H."/>
            <person name="LaButti K."/>
            <person name="Lagendijk E.L."/>
            <person name="Lapidus A."/>
            <person name="Levasseur A."/>
            <person name="Lindquist E."/>
            <person name="Lipzen A."/>
            <person name="Logrieco A.F."/>
            <person name="MacCabe A."/>
            <person name="Maekelae M.R."/>
            <person name="Malavazi I."/>
            <person name="Melin P."/>
            <person name="Meyer V."/>
            <person name="Mielnichuk N."/>
            <person name="Miskei M."/>
            <person name="Molnar A.P."/>
            <person name="Mule G."/>
            <person name="Ngan C.Y."/>
            <person name="Orejas M."/>
            <person name="Orosz E."/>
            <person name="Ouedraogo J.P."/>
            <person name="Overkamp K.M."/>
            <person name="Park H.-S."/>
            <person name="Perrone G."/>
            <person name="Piumi F."/>
            <person name="Punt P.J."/>
            <person name="Ram A.F."/>
            <person name="Ramon A."/>
            <person name="Rauscher S."/>
            <person name="Record E."/>
            <person name="Riano-Pachon D.M."/>
            <person name="Robert V."/>
            <person name="Roehrig J."/>
            <person name="Ruller R."/>
            <person name="Salamov A."/>
            <person name="Salih N.S."/>
            <person name="Samson R.A."/>
            <person name="Sandor E."/>
            <person name="Sanguinetti M."/>
            <person name="Schuetze T."/>
            <person name="Sepcic K."/>
            <person name="Shelest E."/>
            <person name="Sherlock G."/>
            <person name="Sophianopoulou V."/>
            <person name="Squina F.M."/>
            <person name="Sun H."/>
            <person name="Susca A."/>
            <person name="Todd R.B."/>
            <person name="Tsang A."/>
            <person name="Unkles S.E."/>
            <person name="van de Wiele N."/>
            <person name="van Rossen-Uffink D."/>
            <person name="Oliveira J.V."/>
            <person name="Vesth T.C."/>
            <person name="Visser J."/>
            <person name="Yu J.-H."/>
            <person name="Zhou M."/>
            <person name="Andersen M.R."/>
            <person name="Archer D.B."/>
            <person name="Baker S.E."/>
            <person name="Benoit I."/>
            <person name="Brakhage A.A."/>
            <person name="Braus G.H."/>
            <person name="Fischer R."/>
            <person name="Frisvad J.C."/>
            <person name="Goldman G.H."/>
            <person name="Houbraken J."/>
            <person name="Oakley B."/>
            <person name="Pocsi I."/>
            <person name="Scazzocchio C."/>
            <person name="Seiboth B."/>
            <person name="vanKuyk P.A."/>
            <person name="Wortman J."/>
            <person name="Dyer P.S."/>
            <person name="Grigoriev I.V."/>
        </authorList>
    </citation>
    <scope>NUCLEOTIDE SEQUENCE [LARGE SCALE GENOMIC DNA]</scope>
    <source>
        <strain evidence="3">CBS 516.65</strain>
    </source>
</reference>
<organism evidence="2 3">
    <name type="scientific">Aspergillus glaucus CBS 516.65</name>
    <dbReference type="NCBI Taxonomy" id="1160497"/>
    <lineage>
        <taxon>Eukaryota</taxon>
        <taxon>Fungi</taxon>
        <taxon>Dikarya</taxon>
        <taxon>Ascomycota</taxon>
        <taxon>Pezizomycotina</taxon>
        <taxon>Eurotiomycetes</taxon>
        <taxon>Eurotiomycetidae</taxon>
        <taxon>Eurotiales</taxon>
        <taxon>Aspergillaceae</taxon>
        <taxon>Aspergillus</taxon>
        <taxon>Aspergillus subgen. Aspergillus</taxon>
    </lineage>
</organism>
<dbReference type="VEuPathDB" id="FungiDB:ASPGLDRAFT_53544"/>
<dbReference type="Proteomes" id="UP000184300">
    <property type="component" value="Unassembled WGS sequence"/>
</dbReference>
<evidence type="ECO:0000313" key="3">
    <source>
        <dbReference type="Proteomes" id="UP000184300"/>
    </source>
</evidence>
<dbReference type="OrthoDB" id="4510750at2759"/>
<accession>A0A1L9V3Z8</accession>
<evidence type="ECO:0000313" key="2">
    <source>
        <dbReference type="EMBL" id="OJJ78552.1"/>
    </source>
</evidence>
<dbReference type="AlphaFoldDB" id="A0A1L9V3Z8"/>
<evidence type="ECO:0000256" key="1">
    <source>
        <dbReference type="SAM" id="MobiDB-lite"/>
    </source>
</evidence>
<keyword evidence="3" id="KW-1185">Reference proteome</keyword>
<dbReference type="EMBL" id="KV878933">
    <property type="protein sequence ID" value="OJJ78552.1"/>
    <property type="molecule type" value="Genomic_DNA"/>
</dbReference>
<gene>
    <name evidence="2" type="ORF">ASPGLDRAFT_53544</name>
</gene>
<protein>
    <submittedName>
        <fullName evidence="2">Uncharacterized protein</fullName>
    </submittedName>
</protein>
<name>A0A1L9V3Z8_ASPGL</name>
<sequence length="97" mass="11018">MAANIISRLCSLNRPPCHPAIRIYRKELSGPDPSSQIDPKKFIEFDLFQRLVLCLNQELYKPLLCSGQYNTASCPRERSKNKNIQQPGFAGGHPLNY</sequence>